<dbReference type="RefSeq" id="WP_062943077.1">
    <property type="nucleotide sequence ID" value="NZ_CP171844.1"/>
</dbReference>
<dbReference type="AlphaFoldDB" id="A0A154IFE3"/>
<protein>
    <submittedName>
        <fullName evidence="1">Uncharacterized protein</fullName>
    </submittedName>
</protein>
<sequence length="128" mass="13546">MSVTLNYPGGVSQPVSVRLTDTAVTLIGDAAVNDTLIVSAFAIANDAAAAKTVALYWYDGSSQLLIWKRSVAQNDTALVADLPIRLRKGNEIRVKGDADVWVTLIPSFNFPAAASPTQAPAGQQTAFR</sequence>
<evidence type="ECO:0000313" key="1">
    <source>
        <dbReference type="EMBL" id="KZA99300.1"/>
    </source>
</evidence>
<name>A0A154IFE3_RHILE</name>
<comment type="caution">
    <text evidence="1">The sequence shown here is derived from an EMBL/GenBank/DDBJ whole genome shotgun (WGS) entry which is preliminary data.</text>
</comment>
<dbReference type="EMBL" id="LVYU01000103">
    <property type="protein sequence ID" value="KZA99300.1"/>
    <property type="molecule type" value="Genomic_DNA"/>
</dbReference>
<reference evidence="1" key="1">
    <citation type="submission" date="2016-03" db="EMBL/GenBank/DDBJ databases">
        <title>Microsymbionts genomes from the relict species Vavilovia formosa.</title>
        <authorList>
            <person name="Chirak E."/>
            <person name="Kimeklis A."/>
            <person name="Kopat V."/>
            <person name="Andronov E."/>
        </authorList>
    </citation>
    <scope>NUCLEOTIDE SEQUENCE [LARGE SCALE GENOMIC DNA]</scope>
    <source>
        <strain evidence="1">Vaf12</strain>
    </source>
</reference>
<gene>
    <name evidence="1" type="ORF">A4A59_23100</name>
</gene>
<proteinExistence type="predicted"/>
<accession>A0A154IFE3</accession>
<organism evidence="1">
    <name type="scientific">Rhizobium leguminosarum</name>
    <dbReference type="NCBI Taxonomy" id="384"/>
    <lineage>
        <taxon>Bacteria</taxon>
        <taxon>Pseudomonadati</taxon>
        <taxon>Pseudomonadota</taxon>
        <taxon>Alphaproteobacteria</taxon>
        <taxon>Hyphomicrobiales</taxon>
        <taxon>Rhizobiaceae</taxon>
        <taxon>Rhizobium/Agrobacterium group</taxon>
        <taxon>Rhizobium</taxon>
    </lineage>
</organism>